<dbReference type="AlphaFoldDB" id="A0AAE3H1I9"/>
<reference evidence="1 2" key="1">
    <citation type="submission" date="2018-11" db="EMBL/GenBank/DDBJ databases">
        <title>Novel bacteria species description.</title>
        <authorList>
            <person name="Han J.-H."/>
        </authorList>
    </citation>
    <scope>NUCLEOTIDE SEQUENCE [LARGE SCALE GENOMIC DNA]</scope>
    <source>
        <strain evidence="1 2">KCTC23259</strain>
    </source>
</reference>
<evidence type="ECO:0000313" key="2">
    <source>
        <dbReference type="Proteomes" id="UP001204144"/>
    </source>
</evidence>
<accession>A0AAE3H1I9</accession>
<evidence type="ECO:0000313" key="1">
    <source>
        <dbReference type="EMBL" id="MCP9762942.1"/>
    </source>
</evidence>
<dbReference type="EMBL" id="RJUF01000017">
    <property type="protein sequence ID" value="MCP9762942.1"/>
    <property type="molecule type" value="Genomic_DNA"/>
</dbReference>
<proteinExistence type="predicted"/>
<dbReference type="Proteomes" id="UP001204144">
    <property type="component" value="Unassembled WGS sequence"/>
</dbReference>
<comment type="caution">
    <text evidence="1">The sequence shown here is derived from an EMBL/GenBank/DDBJ whole genome shotgun (WGS) entry which is preliminary data.</text>
</comment>
<gene>
    <name evidence="1" type="ORF">EGI31_08235</name>
</gene>
<protein>
    <submittedName>
        <fullName evidence="1">Uncharacterized protein</fullName>
    </submittedName>
</protein>
<name>A0AAE3H1I9_9BACT</name>
<organism evidence="1 2">
    <name type="scientific">Lacihabitans soyangensis</name>
    <dbReference type="NCBI Taxonomy" id="869394"/>
    <lineage>
        <taxon>Bacteria</taxon>
        <taxon>Pseudomonadati</taxon>
        <taxon>Bacteroidota</taxon>
        <taxon>Cytophagia</taxon>
        <taxon>Cytophagales</taxon>
        <taxon>Leadbetterellaceae</taxon>
        <taxon>Lacihabitans</taxon>
    </lineage>
</organism>
<keyword evidence="2" id="KW-1185">Reference proteome</keyword>
<sequence length="204" mass="23987">MSDYTYFPLELGQYQVYEVSETRYNIPNIEIQAKYYIKEEVNEVYENPTKDKVYKIQRFKKQDLAHPWKIDSVWSSQLFANRAIRTENNITQVKLVFPIQSGQYWNRNEYNNLNVEKNIYQNIGESFAVNGNYFNNTVSVYLKNDSSLITKNVHFEVYAPTYGMIYSEKMVLAYCQSSPTCIGKNQIDFGVVRKIKLLEKGISK</sequence>